<sequence>MCVIVPIVGIGSTGVVWFELELDVGLTMLITFSTVFHNVPLLFLLAGFSFTGSSGVKFRPSNKFGVSNPEFACADISFLVPSLDFGVTRAVIEPDVAGLGDTC</sequence>
<gene>
    <name evidence="2" type="ORF">TWF191_002348</name>
</gene>
<dbReference type="AlphaFoldDB" id="A0A7C8UB64"/>
<evidence type="ECO:0000313" key="3">
    <source>
        <dbReference type="Proteomes" id="UP000483672"/>
    </source>
</evidence>
<organism evidence="2 3">
    <name type="scientific">Orbilia oligospora</name>
    <name type="common">Nematode-trapping fungus</name>
    <name type="synonym">Arthrobotrys oligospora</name>
    <dbReference type="NCBI Taxonomy" id="2813651"/>
    <lineage>
        <taxon>Eukaryota</taxon>
        <taxon>Fungi</taxon>
        <taxon>Dikarya</taxon>
        <taxon>Ascomycota</taxon>
        <taxon>Pezizomycotina</taxon>
        <taxon>Orbiliomycetes</taxon>
        <taxon>Orbiliales</taxon>
        <taxon>Orbiliaceae</taxon>
        <taxon>Orbilia</taxon>
    </lineage>
</organism>
<evidence type="ECO:0000313" key="2">
    <source>
        <dbReference type="EMBL" id="KAF3204102.1"/>
    </source>
</evidence>
<keyword evidence="1" id="KW-0812">Transmembrane</keyword>
<comment type="caution">
    <text evidence="2">The sequence shown here is derived from an EMBL/GenBank/DDBJ whole genome shotgun (WGS) entry which is preliminary data.</text>
</comment>
<evidence type="ECO:0000256" key="1">
    <source>
        <dbReference type="SAM" id="Phobius"/>
    </source>
</evidence>
<name>A0A7C8UB64_ORBOL</name>
<feature type="transmembrane region" description="Helical" evidence="1">
    <location>
        <begin position="26"/>
        <end position="50"/>
    </location>
</feature>
<keyword evidence="1" id="KW-1133">Transmembrane helix</keyword>
<reference evidence="2 3" key="1">
    <citation type="submission" date="2019-06" db="EMBL/GenBank/DDBJ databases">
        <authorList>
            <person name="Palmer J.M."/>
        </authorList>
    </citation>
    <scope>NUCLEOTIDE SEQUENCE [LARGE SCALE GENOMIC DNA]</scope>
    <source>
        <strain evidence="2 3">TWF191</strain>
    </source>
</reference>
<proteinExistence type="predicted"/>
<dbReference type="EMBL" id="WIPF01000148">
    <property type="protein sequence ID" value="KAF3204102.1"/>
    <property type="molecule type" value="Genomic_DNA"/>
</dbReference>
<keyword evidence="1" id="KW-0472">Membrane</keyword>
<accession>A0A7C8UB64</accession>
<dbReference type="Proteomes" id="UP000483672">
    <property type="component" value="Unassembled WGS sequence"/>
</dbReference>
<protein>
    <submittedName>
        <fullName evidence="2">Uncharacterized protein</fullName>
    </submittedName>
</protein>